<feature type="domain" description="GOLD" evidence="11">
    <location>
        <begin position="29"/>
        <end position="111"/>
    </location>
</feature>
<dbReference type="SUPFAM" id="SSF101576">
    <property type="entry name" value="Supernatant protein factor (SPF), C-terminal domain"/>
    <property type="match status" value="1"/>
</dbReference>
<proteinExistence type="inferred from homology"/>
<dbReference type="PROSITE" id="PS50866">
    <property type="entry name" value="GOLD"/>
    <property type="match status" value="1"/>
</dbReference>
<evidence type="ECO:0000256" key="8">
    <source>
        <dbReference type="RuleBase" id="RU003827"/>
    </source>
</evidence>
<sequence>MNTQYVLLVCVIVPTLIHGFNIIVPGSGTVYFLEQVEPGERVHQQFHVYVGGLRDIDFKIFDPNGKPIYEASRVESEGTEFIAQVGGEYKFQFTNSISTVTDKFISVTTTVGNKLQEKDVAKAEHLSKLEESVVMLGQSIRSVADEQKYLKVRERVASNTNQSTNSRVLWWGVIETIVIIGVSLWKTYHIRGMFETKRYQTL</sequence>
<evidence type="ECO:0000256" key="3">
    <source>
        <dbReference type="ARBA" id="ARBA00022692"/>
    </source>
</evidence>
<evidence type="ECO:0000256" key="9">
    <source>
        <dbReference type="SAM" id="Phobius"/>
    </source>
</evidence>
<comment type="subcellular location">
    <subcellularLocation>
        <location evidence="7">Endomembrane system</location>
        <topology evidence="7">Single-pass membrane protein</topology>
    </subcellularLocation>
    <subcellularLocation>
        <location evidence="1 8">Membrane</location>
        <topology evidence="1 8">Single-pass type I membrane protein</topology>
    </subcellularLocation>
</comment>
<keyword evidence="5 9" id="KW-1133">Transmembrane helix</keyword>
<dbReference type="InterPro" id="IPR009038">
    <property type="entry name" value="GOLD_dom"/>
</dbReference>
<evidence type="ECO:0000256" key="5">
    <source>
        <dbReference type="ARBA" id="ARBA00022989"/>
    </source>
</evidence>
<evidence type="ECO:0000313" key="12">
    <source>
        <dbReference type="EMBL" id="CRZ09080.1"/>
    </source>
</evidence>
<organism evidence="12">
    <name type="scientific">Spongospora subterranea</name>
    <dbReference type="NCBI Taxonomy" id="70186"/>
    <lineage>
        <taxon>Eukaryota</taxon>
        <taxon>Sar</taxon>
        <taxon>Rhizaria</taxon>
        <taxon>Endomyxa</taxon>
        <taxon>Phytomyxea</taxon>
        <taxon>Plasmodiophorida</taxon>
        <taxon>Plasmodiophoridae</taxon>
        <taxon>Spongospora</taxon>
    </lineage>
</organism>
<dbReference type="Pfam" id="PF01105">
    <property type="entry name" value="EMP24_GP25L"/>
    <property type="match status" value="1"/>
</dbReference>
<keyword evidence="4 10" id="KW-0732">Signal</keyword>
<keyword evidence="3 8" id="KW-0812">Transmembrane</keyword>
<dbReference type="InterPro" id="IPR036598">
    <property type="entry name" value="GOLD_dom_sf"/>
</dbReference>
<evidence type="ECO:0000256" key="2">
    <source>
        <dbReference type="ARBA" id="ARBA00007104"/>
    </source>
</evidence>
<dbReference type="GO" id="GO:0016020">
    <property type="term" value="C:membrane"/>
    <property type="evidence" value="ECO:0007669"/>
    <property type="project" value="UniProtKB-SubCell"/>
</dbReference>
<evidence type="ECO:0000256" key="7">
    <source>
        <dbReference type="ARBA" id="ARBA00037847"/>
    </source>
</evidence>
<accession>A0A0H5R4E4</accession>
<feature type="transmembrane region" description="Helical" evidence="9">
    <location>
        <begin position="168"/>
        <end position="188"/>
    </location>
</feature>
<protein>
    <recommendedName>
        <fullName evidence="11">GOLD domain-containing protein</fullName>
    </recommendedName>
</protein>
<evidence type="ECO:0000256" key="1">
    <source>
        <dbReference type="ARBA" id="ARBA00004479"/>
    </source>
</evidence>
<feature type="signal peptide" evidence="10">
    <location>
        <begin position="1"/>
        <end position="19"/>
    </location>
</feature>
<dbReference type="AlphaFoldDB" id="A0A0H5R4E4"/>
<dbReference type="PANTHER" id="PTHR22811">
    <property type="entry name" value="TRANSMEMBRANE EMP24 DOMAIN-CONTAINING PROTEIN"/>
    <property type="match status" value="1"/>
</dbReference>
<evidence type="ECO:0000256" key="6">
    <source>
        <dbReference type="ARBA" id="ARBA00023136"/>
    </source>
</evidence>
<name>A0A0H5R4E4_9EUKA</name>
<feature type="chain" id="PRO_5005223876" description="GOLD domain-containing protein" evidence="10">
    <location>
        <begin position="20"/>
        <end position="202"/>
    </location>
</feature>
<reference evidence="12" key="1">
    <citation type="submission" date="2015-04" db="EMBL/GenBank/DDBJ databases">
        <title>The genome sequence of the plant pathogenic Rhizarian Plasmodiophora brassicae reveals insights in its biotrophic life cycle and the origin of chitin synthesis.</title>
        <authorList>
            <person name="Schwelm A."/>
            <person name="Fogelqvist J."/>
            <person name="Knaust A."/>
            <person name="Julke S."/>
            <person name="Lilja T."/>
            <person name="Dhandapani V."/>
            <person name="Bonilla-Rosso G."/>
            <person name="Karlsson M."/>
            <person name="Shevchenko A."/>
            <person name="Choi S.R."/>
            <person name="Kim H.G."/>
            <person name="Park J.Y."/>
            <person name="Lim Y.P."/>
            <person name="Ludwig-Muller J."/>
            <person name="Dixelius C."/>
        </authorList>
    </citation>
    <scope>NUCLEOTIDE SEQUENCE</scope>
    <source>
        <tissue evidence="12">Potato root galls</tissue>
    </source>
</reference>
<keyword evidence="6 9" id="KW-0472">Membrane</keyword>
<evidence type="ECO:0000259" key="11">
    <source>
        <dbReference type="PROSITE" id="PS50866"/>
    </source>
</evidence>
<comment type="similarity">
    <text evidence="2 8">Belongs to the EMP24/GP25L family.</text>
</comment>
<evidence type="ECO:0000256" key="10">
    <source>
        <dbReference type="SAM" id="SignalP"/>
    </source>
</evidence>
<dbReference type="SMART" id="SM01190">
    <property type="entry name" value="EMP24_GP25L"/>
    <property type="match status" value="1"/>
</dbReference>
<dbReference type="InterPro" id="IPR015720">
    <property type="entry name" value="Emp24-like"/>
</dbReference>
<evidence type="ECO:0000256" key="4">
    <source>
        <dbReference type="ARBA" id="ARBA00022729"/>
    </source>
</evidence>
<dbReference type="GO" id="GO:0012505">
    <property type="term" value="C:endomembrane system"/>
    <property type="evidence" value="ECO:0007669"/>
    <property type="project" value="UniProtKB-SubCell"/>
</dbReference>
<dbReference type="EMBL" id="HACM01008638">
    <property type="protein sequence ID" value="CRZ09080.1"/>
    <property type="molecule type" value="Transcribed_RNA"/>
</dbReference>